<dbReference type="AlphaFoldDB" id="A0A078AI08"/>
<feature type="compositionally biased region" description="Basic and acidic residues" evidence="2">
    <location>
        <begin position="423"/>
        <end position="438"/>
    </location>
</feature>
<keyword evidence="4" id="KW-1185">Reference proteome</keyword>
<sequence>MNSMRNSQIALEDTQQIKHSPKRLYTQGGNHNQSNMGRIGAQGSIHEVDLFKLAVRQLTPQDYQHHLSFILNKVNKLENSNHHNSSMDNPGQGRNALKLETIKLYYKVWSGYTKYLKNQAQDKKRIVICPILGTFIPQSQLNSIMKSDNANNKASTPEDEYQQILSFDEDKNQISFVPNSEFIENLKLQYEEDQHKINLNPYFNMEQAMKMEKAVKIHLRMGFLKIRNSQLMFEQEISDSHNLYIQKFKKAEYVSQQKKVRLAKYVKCSELRSVIEEIDCKLINKYSLQVNNYFQKNGRLNQTQRASTHNFSADTQTQKPVKKVTTFYIIMQGSSHYSSVQGDQTYMNMSNPNPQKGQTKYNKLSYSQIQEINRQNGISVPGFPGLFQNGVYTRFGKKVCFDGLPTYKETLNEQLNQMSHKVTQRDQSHHSNREADNQLIRDLKEQLVRDRKQKYELLIKMRGDFVKENTQRRQEKLDREREEKRGFQEFKIDFFPFTHGEQIENRRLLEREEQKEELQTYLNKTSSQNINAGKSSAKSHNRSWLSQDKHDSQFNNSMNGKVSTDYLTQYPQFLRPNKHYPHRRTDDSHVKNAMEVALEKYEKDLMSQEKTKQKELDEIKTQVQKEQSQMKAMLIRKEKQIEENKRLLELQIEEKAQRDKQEIQRLKEKVRTNMGPEETEDKYLSQIEKEKKSQNIVESALKKQMEEKSKRNQGRKVQERFEELQNLASASQVLMMERKDQVSKEKQQKQLYKKAWQQQMKIKEQEKLIQNELLTGNQFMKKF</sequence>
<name>A0A078AI08_STYLE</name>
<keyword evidence="1" id="KW-0175">Coiled coil</keyword>
<dbReference type="Proteomes" id="UP000039865">
    <property type="component" value="Unassembled WGS sequence"/>
</dbReference>
<gene>
    <name evidence="3" type="primary">Contig18412.g19557</name>
    <name evidence="3" type="ORF">STYLEM_10590</name>
</gene>
<feature type="compositionally biased region" description="Polar residues" evidence="2">
    <location>
        <begin position="1"/>
        <end position="18"/>
    </location>
</feature>
<feature type="region of interest" description="Disordered" evidence="2">
    <location>
        <begin position="418"/>
        <end position="438"/>
    </location>
</feature>
<evidence type="ECO:0000256" key="1">
    <source>
        <dbReference type="SAM" id="Coils"/>
    </source>
</evidence>
<dbReference type="EMBL" id="CCKQ01010067">
    <property type="protein sequence ID" value="CDW81571.1"/>
    <property type="molecule type" value="Genomic_DNA"/>
</dbReference>
<organism evidence="3 4">
    <name type="scientific">Stylonychia lemnae</name>
    <name type="common">Ciliate</name>
    <dbReference type="NCBI Taxonomy" id="5949"/>
    <lineage>
        <taxon>Eukaryota</taxon>
        <taxon>Sar</taxon>
        <taxon>Alveolata</taxon>
        <taxon>Ciliophora</taxon>
        <taxon>Intramacronucleata</taxon>
        <taxon>Spirotrichea</taxon>
        <taxon>Stichotrichia</taxon>
        <taxon>Sporadotrichida</taxon>
        <taxon>Oxytrichidae</taxon>
        <taxon>Stylonychinae</taxon>
        <taxon>Stylonychia</taxon>
    </lineage>
</organism>
<reference evidence="3 4" key="1">
    <citation type="submission" date="2014-06" db="EMBL/GenBank/DDBJ databases">
        <authorList>
            <person name="Swart Estienne"/>
        </authorList>
    </citation>
    <scope>NUCLEOTIDE SEQUENCE [LARGE SCALE GENOMIC DNA]</scope>
    <source>
        <strain evidence="3 4">130c</strain>
    </source>
</reference>
<dbReference type="InParanoid" id="A0A078AI08"/>
<evidence type="ECO:0000313" key="3">
    <source>
        <dbReference type="EMBL" id="CDW81571.1"/>
    </source>
</evidence>
<feature type="coiled-coil region" evidence="1">
    <location>
        <begin position="591"/>
        <end position="673"/>
    </location>
</feature>
<evidence type="ECO:0000256" key="2">
    <source>
        <dbReference type="SAM" id="MobiDB-lite"/>
    </source>
</evidence>
<dbReference type="OrthoDB" id="322450at2759"/>
<feature type="compositionally biased region" description="Polar residues" evidence="2">
    <location>
        <begin position="525"/>
        <end position="546"/>
    </location>
</feature>
<protein>
    <submittedName>
        <fullName evidence="3">Uncharacterized protein</fullName>
    </submittedName>
</protein>
<feature type="region of interest" description="Disordered" evidence="2">
    <location>
        <begin position="525"/>
        <end position="554"/>
    </location>
</feature>
<proteinExistence type="predicted"/>
<feature type="region of interest" description="Disordered" evidence="2">
    <location>
        <begin position="1"/>
        <end position="36"/>
    </location>
</feature>
<feature type="compositionally biased region" description="Polar residues" evidence="2">
    <location>
        <begin position="27"/>
        <end position="36"/>
    </location>
</feature>
<evidence type="ECO:0000313" key="4">
    <source>
        <dbReference type="Proteomes" id="UP000039865"/>
    </source>
</evidence>
<accession>A0A078AI08</accession>